<dbReference type="PANTHER" id="PTHR12395">
    <property type="entry name" value="DOM-3 RELATED"/>
    <property type="match status" value="1"/>
</dbReference>
<dbReference type="GO" id="GO:0004518">
    <property type="term" value="F:nuclease activity"/>
    <property type="evidence" value="ECO:0007669"/>
    <property type="project" value="UniProtKB-KW"/>
</dbReference>
<comment type="caution">
    <text evidence="5">The sequence shown here is derived from an EMBL/GenBank/DDBJ whole genome shotgun (WGS) entry which is preliminary data.</text>
</comment>
<comment type="cofactor">
    <cofactor evidence="2">
        <name>a divalent metal cation</name>
        <dbReference type="ChEBI" id="CHEBI:60240"/>
    </cofactor>
</comment>
<feature type="region of interest" description="Disordered" evidence="3">
    <location>
        <begin position="31"/>
        <end position="63"/>
    </location>
</feature>
<comment type="function">
    <text evidence="2">Decapping enzyme for NAD-capped RNAs: specifically hydrolyzes the nicotinamide adenine dinucleotide (NAD) cap from a subset of RNAs by removing the entire NAD moiety from the 5'-end of an NAD-capped RNA.</text>
</comment>
<evidence type="ECO:0000256" key="3">
    <source>
        <dbReference type="SAM" id="MobiDB-lite"/>
    </source>
</evidence>
<comment type="subcellular location">
    <subcellularLocation>
        <location evidence="2">Nucleus</location>
    </subcellularLocation>
</comment>
<evidence type="ECO:0000313" key="5">
    <source>
        <dbReference type="EMBL" id="CAF0728646.1"/>
    </source>
</evidence>
<evidence type="ECO:0000256" key="1">
    <source>
        <dbReference type="ARBA" id="ARBA00006562"/>
    </source>
</evidence>
<dbReference type="GO" id="GO:0005634">
    <property type="term" value="C:nucleus"/>
    <property type="evidence" value="ECO:0007669"/>
    <property type="project" value="UniProtKB-SubCell"/>
</dbReference>
<name>A0A813MXF5_9BILA</name>
<dbReference type="EC" id="3.6.1.-" evidence="2"/>
<dbReference type="GO" id="GO:0046872">
    <property type="term" value="F:metal ion binding"/>
    <property type="evidence" value="ECO:0007669"/>
    <property type="project" value="UniProtKB-KW"/>
</dbReference>
<dbReference type="GO" id="GO:0003723">
    <property type="term" value="F:RNA binding"/>
    <property type="evidence" value="ECO:0007669"/>
    <property type="project" value="UniProtKB-KW"/>
</dbReference>
<keyword evidence="2" id="KW-0694">RNA-binding</keyword>
<dbReference type="AlphaFoldDB" id="A0A813MXF5"/>
<protein>
    <recommendedName>
        <fullName evidence="2">Decapping nuclease</fullName>
        <ecNumber evidence="2">3.6.1.-</ecNumber>
    </recommendedName>
</protein>
<evidence type="ECO:0000256" key="2">
    <source>
        <dbReference type="RuleBase" id="RU367113"/>
    </source>
</evidence>
<organism evidence="5 9">
    <name type="scientific">Adineta steineri</name>
    <dbReference type="NCBI Taxonomy" id="433720"/>
    <lineage>
        <taxon>Eukaryota</taxon>
        <taxon>Metazoa</taxon>
        <taxon>Spiralia</taxon>
        <taxon>Gnathifera</taxon>
        <taxon>Rotifera</taxon>
        <taxon>Eurotatoria</taxon>
        <taxon>Bdelloidea</taxon>
        <taxon>Adinetida</taxon>
        <taxon>Adinetidae</taxon>
        <taxon>Adineta</taxon>
    </lineage>
</organism>
<dbReference type="GO" id="GO:0034353">
    <property type="term" value="F:mRNA 5'-diphosphatase activity"/>
    <property type="evidence" value="ECO:0007669"/>
    <property type="project" value="TreeGrafter"/>
</dbReference>
<feature type="domain" description="RAI1-like" evidence="4">
    <location>
        <begin position="89"/>
        <end position="409"/>
    </location>
</feature>
<evidence type="ECO:0000313" key="6">
    <source>
        <dbReference type="EMBL" id="CAF0794701.1"/>
    </source>
</evidence>
<evidence type="ECO:0000313" key="9">
    <source>
        <dbReference type="Proteomes" id="UP000663877"/>
    </source>
</evidence>
<dbReference type="OrthoDB" id="5853397at2759"/>
<dbReference type="InterPro" id="IPR039039">
    <property type="entry name" value="RAI1-like_fam"/>
</dbReference>
<dbReference type="Proteomes" id="UP000663877">
    <property type="component" value="Unassembled WGS sequence"/>
</dbReference>
<dbReference type="PANTHER" id="PTHR12395:SF9">
    <property type="entry name" value="DECAPPING AND EXORIBONUCLEASE PROTEIN"/>
    <property type="match status" value="1"/>
</dbReference>
<dbReference type="GO" id="GO:0000956">
    <property type="term" value="P:nuclear-transcribed mRNA catabolic process"/>
    <property type="evidence" value="ECO:0007669"/>
    <property type="project" value="TreeGrafter"/>
</dbReference>
<evidence type="ECO:0000313" key="8">
    <source>
        <dbReference type="Proteomes" id="UP000663832"/>
    </source>
</evidence>
<dbReference type="EMBL" id="CAJNOM010000015">
    <property type="protein sequence ID" value="CAF0798910.1"/>
    <property type="molecule type" value="Genomic_DNA"/>
</dbReference>
<gene>
    <name evidence="5" type="ORF">BJG266_LOCUS1000</name>
    <name evidence="6" type="ORF">QVE165_LOCUS3891</name>
    <name evidence="7" type="ORF">QVE165_LOCUS4109</name>
</gene>
<reference evidence="5" key="1">
    <citation type="submission" date="2021-02" db="EMBL/GenBank/DDBJ databases">
        <authorList>
            <person name="Nowell W R."/>
        </authorList>
    </citation>
    <scope>NUCLEOTIDE SEQUENCE</scope>
</reference>
<dbReference type="GO" id="GO:0110155">
    <property type="term" value="P:NAD-cap decapping"/>
    <property type="evidence" value="ECO:0007669"/>
    <property type="project" value="TreeGrafter"/>
</dbReference>
<evidence type="ECO:0000313" key="7">
    <source>
        <dbReference type="EMBL" id="CAF0798910.1"/>
    </source>
</evidence>
<keyword evidence="2" id="KW-0539">Nucleus</keyword>
<keyword evidence="2" id="KW-0547">Nucleotide-binding</keyword>
<feature type="compositionally biased region" description="Polar residues" evidence="3">
    <location>
        <begin position="47"/>
        <end position="63"/>
    </location>
</feature>
<dbReference type="EMBL" id="CAJNOM010000014">
    <property type="protein sequence ID" value="CAF0794701.1"/>
    <property type="molecule type" value="Genomic_DNA"/>
</dbReference>
<proteinExistence type="inferred from homology"/>
<dbReference type="GO" id="GO:0005829">
    <property type="term" value="C:cytosol"/>
    <property type="evidence" value="ECO:0007669"/>
    <property type="project" value="TreeGrafter"/>
</dbReference>
<dbReference type="EMBL" id="CAJNOI010000002">
    <property type="protein sequence ID" value="CAF0728646.1"/>
    <property type="molecule type" value="Genomic_DNA"/>
</dbReference>
<sequence length="414" mass="48647">MASAKVKTQDEDEVIIEEEIGVFEQTIKQVSAPTTEKRKRDDELPTGSPSKYASNSDRNRSGTTTAELDALPVPFWKKLNYRQPFFETNEIGFFSLINRADEKECFDDKRYLRVYKYPVQTLNVNFDLKIGELDFTSDEQSKNINAMLWWTLKHKDTILKNNKFTFDFLSWRGVLRLIMFSIFEKHSDWLLAVIKFKNAYFLCEYVTDNQIKEEQNMTPQHRSFCYYGHKFEEYVTKNNTSIETLNPSKQFSGVFQSTIGSHRLLYGAEMDCVIERSSSTTEHIELKVCAGKTVDDLPFRYNRKFAKWWIQCFLVGIKTMIIGLRDDNGIVNTLTPLNISQMEQAAETWTRQSFFNFFLSFADFLKQHVTNEYSLDQKDVVLFHFEPSSQRITMKKSSDSKYHFIPDWFFNGFQ</sequence>
<dbReference type="Proteomes" id="UP000663832">
    <property type="component" value="Unassembled WGS sequence"/>
</dbReference>
<keyword evidence="2" id="KW-0378">Hydrolase</keyword>
<dbReference type="GO" id="GO:0000166">
    <property type="term" value="F:nucleotide binding"/>
    <property type="evidence" value="ECO:0007669"/>
    <property type="project" value="UniProtKB-KW"/>
</dbReference>
<keyword evidence="8" id="KW-1185">Reference proteome</keyword>
<dbReference type="Pfam" id="PF08652">
    <property type="entry name" value="RAI1"/>
    <property type="match status" value="1"/>
</dbReference>
<accession>A0A813MXF5</accession>
<dbReference type="InterPro" id="IPR013961">
    <property type="entry name" value="RAI1"/>
</dbReference>
<keyword evidence="2" id="KW-0540">Nuclease</keyword>
<keyword evidence="2" id="KW-0479">Metal-binding</keyword>
<comment type="similarity">
    <text evidence="1 2">Belongs to the DXO/Dom3Z family.</text>
</comment>
<evidence type="ECO:0000259" key="4">
    <source>
        <dbReference type="Pfam" id="PF08652"/>
    </source>
</evidence>